<gene>
    <name evidence="3" type="ORF">EVJ58_g9869</name>
</gene>
<accession>A0A4Y9XRI3</accession>
<organism evidence="3 4">
    <name type="scientific">Rhodofomes roseus</name>
    <dbReference type="NCBI Taxonomy" id="34475"/>
    <lineage>
        <taxon>Eukaryota</taxon>
        <taxon>Fungi</taxon>
        <taxon>Dikarya</taxon>
        <taxon>Basidiomycota</taxon>
        <taxon>Agaricomycotina</taxon>
        <taxon>Agaricomycetes</taxon>
        <taxon>Polyporales</taxon>
        <taxon>Rhodofomes</taxon>
    </lineage>
</organism>
<dbReference type="Pfam" id="PF00350">
    <property type="entry name" value="Dynamin_N"/>
    <property type="match status" value="1"/>
</dbReference>
<dbReference type="AlphaFoldDB" id="A0A4Y9XRI3"/>
<dbReference type="STRING" id="34475.A0A4Y9XRI3"/>
<evidence type="ECO:0000313" key="3">
    <source>
        <dbReference type="EMBL" id="TFY52696.1"/>
    </source>
</evidence>
<feature type="domain" description="Dynamin N-terminal" evidence="2">
    <location>
        <begin position="79"/>
        <end position="316"/>
    </location>
</feature>
<reference evidence="3 4" key="1">
    <citation type="submission" date="2019-01" db="EMBL/GenBank/DDBJ databases">
        <title>Genome sequencing of the rare red list fungi Fomitopsis rosea.</title>
        <authorList>
            <person name="Buettner E."/>
            <person name="Kellner H."/>
        </authorList>
    </citation>
    <scope>NUCLEOTIDE SEQUENCE [LARGE SCALE GENOMIC DNA]</scope>
    <source>
        <strain evidence="3 4">DSM 105464</strain>
    </source>
</reference>
<dbReference type="Proteomes" id="UP000298390">
    <property type="component" value="Unassembled WGS sequence"/>
</dbReference>
<comment type="caution">
    <text evidence="3">The sequence shown here is derived from an EMBL/GenBank/DDBJ whole genome shotgun (WGS) entry which is preliminary data.</text>
</comment>
<feature type="region of interest" description="Disordered" evidence="1">
    <location>
        <begin position="396"/>
        <end position="427"/>
    </location>
</feature>
<name>A0A4Y9XRI3_9APHY</name>
<dbReference type="PANTHER" id="PTHR36681:SF3">
    <property type="entry name" value="NUCLEAR GTPASE, GERMINAL CENTER-ASSOCIATED, TANDEM DUPLICATE 3"/>
    <property type="match status" value="1"/>
</dbReference>
<dbReference type="EMBL" id="SEKV01000933">
    <property type="protein sequence ID" value="TFY52696.1"/>
    <property type="molecule type" value="Genomic_DNA"/>
</dbReference>
<sequence>MDIDDDDSRLNHGYTVYQSSDQIVYDAETAVSQYVYMANAIGQRIEELDIGLNKSSMRSVKWKRSLNQLLDMARQKTVIAVCGATGSGKSSLINAVLDLPLVPTDGGQACTSVITEISWHEDTSFFAEVVFLSEEEWLHELAPLLDDLKDTGEPGNTHKDLRALWDKLRAVYPHLKGCNDLKNITSVPDFIRSNAATHSVLGTNPVVQNSDKALFMQDVRRYIGSAQQSYLAPAATLDNATHPCELWPLIKVVKIRCNSSVLSLGSVLVDIPGTGDTNRARASMASKYMKDCSHIWIVMDITRAVNDSNAEDLMNEAFRIQLFMGAIGDQHQTDALRTDIKVLEMQVSDLVGQKRVLCSQRRSEYVIGVLKHNFRQQLKELNEVLAKSVHSYVTENDTSDGAKAGGEMMRKQWQSKPEPGSASGTVGITGKLKEPLHILAREKSQQLRERISQSMGRKSRAAAVKAAQCAEQISDDFAASMHWLTYRGTLRRHGSWRQDLNAMFAIPFMRRIAAHWSNVFSHLFLDLQSEANAIIEKTLTEFEESAPPLLKDLAHAQAEQCRKEVQCALDDIIDAIHDVIDTEQKEASRYLALHIQEVLKPGYEEAAPLSGPGSTTRRKSIFHDWVVKLKDSAFEGGADVLLRRLDELSDAVKDTLEEEFNNLSEKVEVTLSLVWDRPGNDALELKARETARATTAEILEQIKHWSRAAK</sequence>
<protein>
    <recommendedName>
        <fullName evidence="2">Dynamin N-terminal domain-containing protein</fullName>
    </recommendedName>
</protein>
<evidence type="ECO:0000313" key="4">
    <source>
        <dbReference type="Proteomes" id="UP000298390"/>
    </source>
</evidence>
<evidence type="ECO:0000256" key="1">
    <source>
        <dbReference type="SAM" id="MobiDB-lite"/>
    </source>
</evidence>
<dbReference type="Gene3D" id="3.40.50.300">
    <property type="entry name" value="P-loop containing nucleotide triphosphate hydrolases"/>
    <property type="match status" value="1"/>
</dbReference>
<dbReference type="InterPro" id="IPR045063">
    <property type="entry name" value="Dynamin_N"/>
</dbReference>
<evidence type="ECO:0000259" key="2">
    <source>
        <dbReference type="Pfam" id="PF00350"/>
    </source>
</evidence>
<dbReference type="PANTHER" id="PTHR36681">
    <property type="entry name" value="NUCLEAR GTPASE, GERMINAL CENTER-ASSOCIATED, TANDEM DUPLICATE 3"/>
    <property type="match status" value="1"/>
</dbReference>
<dbReference type="SUPFAM" id="SSF52540">
    <property type="entry name" value="P-loop containing nucleoside triphosphate hydrolases"/>
    <property type="match status" value="1"/>
</dbReference>
<proteinExistence type="predicted"/>
<dbReference type="InterPro" id="IPR027417">
    <property type="entry name" value="P-loop_NTPase"/>
</dbReference>